<evidence type="ECO:0000313" key="14">
    <source>
        <dbReference type="Proteomes" id="UP001235939"/>
    </source>
</evidence>
<evidence type="ECO:0000256" key="5">
    <source>
        <dbReference type="ARBA" id="ARBA00022759"/>
    </source>
</evidence>
<evidence type="ECO:0000259" key="11">
    <source>
        <dbReference type="PROSITE" id="PS50878"/>
    </source>
</evidence>
<evidence type="ECO:0000259" key="12">
    <source>
        <dbReference type="PROSITE" id="PS50994"/>
    </source>
</evidence>
<keyword evidence="6" id="KW-0378">Hydrolase</keyword>
<feature type="domain" description="Reverse transcriptase" evidence="11">
    <location>
        <begin position="747"/>
        <end position="926"/>
    </location>
</feature>
<dbReference type="Pfam" id="PF17921">
    <property type="entry name" value="Integrase_H2C2"/>
    <property type="match status" value="2"/>
</dbReference>
<feature type="region of interest" description="Disordered" evidence="9">
    <location>
        <begin position="315"/>
        <end position="337"/>
    </location>
</feature>
<keyword evidence="3" id="KW-0548">Nucleotidyltransferase</keyword>
<dbReference type="CDD" id="cd00303">
    <property type="entry name" value="retropepsin_like"/>
    <property type="match status" value="1"/>
</dbReference>
<feature type="compositionally biased region" description="Polar residues" evidence="9">
    <location>
        <begin position="323"/>
        <end position="333"/>
    </location>
</feature>
<feature type="compositionally biased region" description="Low complexity" evidence="9">
    <location>
        <begin position="420"/>
        <end position="433"/>
    </location>
</feature>
<dbReference type="InterPro" id="IPR041588">
    <property type="entry name" value="Integrase_H2C2"/>
</dbReference>
<dbReference type="EC" id="2.7.7.49" evidence="1"/>
<evidence type="ECO:0000256" key="3">
    <source>
        <dbReference type="ARBA" id="ARBA00022695"/>
    </source>
</evidence>
<dbReference type="PROSITE" id="PS50878">
    <property type="entry name" value="RT_POL"/>
    <property type="match status" value="1"/>
</dbReference>
<reference evidence="13 14" key="1">
    <citation type="submission" date="2022-01" db="EMBL/GenBank/DDBJ databases">
        <title>A chromosomal length assembly of Cordylochernes scorpioides.</title>
        <authorList>
            <person name="Zeh D."/>
            <person name="Zeh J."/>
        </authorList>
    </citation>
    <scope>NUCLEOTIDE SEQUENCE [LARGE SCALE GENOMIC DNA]</scope>
    <source>
        <strain evidence="13">IN4F17</strain>
        <tissue evidence="13">Whole Body</tissue>
    </source>
</reference>
<evidence type="ECO:0000256" key="4">
    <source>
        <dbReference type="ARBA" id="ARBA00022722"/>
    </source>
</evidence>
<keyword evidence="14" id="KW-1185">Reference proteome</keyword>
<dbReference type="InterPro" id="IPR000477">
    <property type="entry name" value="RT_dom"/>
</dbReference>
<dbReference type="Gene3D" id="3.30.70.270">
    <property type="match status" value="3"/>
</dbReference>
<dbReference type="Pfam" id="PF00078">
    <property type="entry name" value="RVT_1"/>
    <property type="match status" value="1"/>
</dbReference>
<keyword evidence="8" id="KW-0479">Metal-binding</keyword>
<feature type="compositionally biased region" description="Low complexity" evidence="9">
    <location>
        <begin position="397"/>
        <end position="412"/>
    </location>
</feature>
<keyword evidence="2" id="KW-0808">Transferase</keyword>
<dbReference type="InterPro" id="IPR041373">
    <property type="entry name" value="RT_RNaseH"/>
</dbReference>
<dbReference type="Pfam" id="PF17917">
    <property type="entry name" value="RT_RNaseH"/>
    <property type="match status" value="1"/>
</dbReference>
<sequence>MSFIKASGQNPTTGSSLRSVVSLLPVALLREVRETEGQAVGHSDGGKPQQEKCQYRLELTRVLKKKNTCKHLTRNPTVFSGNGTEDCGKWMKDYERIARSNCLDATMKLANAPFFLEGTAGQWYDNNEEGMDSWDMFKEMFSRTFDNSGVLLRRAKDNLQSRAQKSTESCESYIQDVLSLCRQVNPDMSQGEKVAHLMKGVVEDVYQVILIKEIDTVEAFVDWCQKVEACKQRRIGKPRFERLPNVASIEQPNSSSLEDLIRRIVREEIKSALHFESIVPEVNSLKKIIHEEVERNLTPIAEQGPYYREQRRHFEGPAKPTPYYQQQSPTRLTTARRKTDEWRTVDNIPVCFQCGRPGHVARYCRERRGMVDRQPPGRYHPVQNGPRTIYNSDETPGRASYRSPSPYPGRGRSPAERRPSISPSRRSGRSPYPAKLSQNIVDVTIDDKTFPALVDSGASFSVISDHFRQQHKKTMFSDAGMTLRVADGKYIVSRGRCTLRLEINGLVQPFELIVLPSCSHDIILGWDFLEASRAIIDCGSAEILLEKAELPEDSSSIFQTVAADDSFIIPAGSTKQINVISETILGVSDVVMEPSRILFLERDLMVPASIFAVQHGKGRIWITNIGTCDRTVPKGMCIGEIQVLEEGQLAVIGDASDTNRQEILGQENSPNIASMISPDLSMLERTWICSILGSFSGLFEFNKFPSNLTSTAKHKINTEDHPPIKRRPYRVSQVERQTIQNEVDKMLKGGIVQLSESPWSSPVVLVKKKNGSWRFCVDYRHLNKITKKDVYPLPRIDDTLDCLRGASYYSSMDLRSGYWQIEVDEADREKTAFIRPDGLYEFKVMPFGLCNAPATFERMMDTLLRGLKWSMCLCYLDDIIVFSPTFDEHVRRLELVLRCLSKAGLVLNPDKCLFGTKRLSIFGHLVDGEGVHPDPGKVDAMSKFPTPKSLTDVRSFIGMCSYYRRFIKNFAQKAEPLHRLLRKDTRFEWGPDQRQAYESLKLALASEPVLAHFDEKKHQDADCLSRNPIEANNPGESGDDIPTLAALTDIVAEQRKDPVIVGISEECLKNDQNRFKIINGALYKRNFDPVGQPWLLVIPRHLRPDVLRSLHDNPTAGHLGLAKTHDRIRRKYFWPGLLRSIRKYVGHCRECQRRKHAPLRPPGLLQPIPPTSVPFQRVGIDLLGRFPISHLGNKWIIVCTDYLTRYAITRALPSADAQQVAKFVLEDVVLKHGAPREIITDRGRVFQSKLISELTGLCSSAQRFTTAYHPQTNGLTERLNKTLADMMSMYVDVEQKEWDVILPFITFAYNTAKQDTTGYTPFSLIHGREAETTLDTLFPLLKDEDQEDYNREIVTRAEETRQLARLHTLRAQEGNKRLYDAKHREVSYQPGDKVWIFIPVRKIGISEKLIKRYFGPYRVTRRISDVTYEVESLDTTNRRRKPKEIVHVVRMKNYRDPDELAVAKRESAIKPPTNQKTLQSFLGAVNVYNKFIPDYARLRAPLNKLLKKDVKWNWDPDCQQAFTTLKESLTSKPVLHLYQVGLPCRLYCDASTQGIAGILKQVHPDGQVHPVQYFSRALRAHERNYTVSELECLAIVESVDKFRIYLTGIKFTIYTDHQALQWLKTIKNPSGRLFRWSLRLSTYNYEIHYLKGSQQYEADLLSRNPFVGFVSADIIKQHQPTASPFNIDTNGLHTITRKGVIKIIIPETLQHTLMNKVHQEYNHPGISQMTRIITAQYYWKGISKSIEKFVKSCHTCQIIKRPKGKPYGALGQIPPPQQPFDLISIDTIAGFSKYGHSKTYLHVIVDHLTRYAWTFPSKSTSTLTYIQTLKTVLQQGSPKRLLSDRAPAFTSEKFRKFLITHGIQPLLTTSNNPQANGLIERLNATITGKLRLAYLENPKASWTQLVKRVTQTYNNTPHSVTSFPPTYLMFNVIPPDLRTHLDPYPEINIAREIANSRTQNKHKKDKEKFDKQHRTPHFEVNDLVLVKNYRHPDTGKLAPYFTGPYKIIEIISPNVVRIDRPNQPLNRDSDTIHVNKLKYYTENVLYITPPQTRFAQNPQRLSQDTGSTTQWQADLAPKEMAASDMRNRRHVQQLLTWSTNAAHPVSLEPLQDSTAVEPPCKGQHLIAEPKCSLGRGVLLPLYLFLDSTAVEPPCKGQHLIAEPKCSLGRGVLLPIYLFLDSTAVEPPCKGQHLIAEPKCSLGRGVLLPLYLFLDSTAVEPPCKGQHIIGELKCSLGRGVLLPLYLFLDSTTVEPPCKEHLIAKPKCSLGKGVLLPLYKGGSINKMLLELHQDVDDKEDKEGEKKEVQDVAVMSSLCHPLQPAHGRTQESCGGVKVIALYTPLSQHQTILTMCHHRQFIDNMVHNLNYRLEVQ</sequence>
<dbReference type="InterPro" id="IPR050951">
    <property type="entry name" value="Retrovirus_Pol_polyprotein"/>
</dbReference>
<gene>
    <name evidence="13" type="ORF">LAZ67_3003037</name>
</gene>
<dbReference type="PANTHER" id="PTHR37984:SF5">
    <property type="entry name" value="PROTEIN NYNRIN-LIKE"/>
    <property type="match status" value="1"/>
</dbReference>
<dbReference type="InterPro" id="IPR043128">
    <property type="entry name" value="Rev_trsase/Diguanyl_cyclase"/>
</dbReference>
<dbReference type="Proteomes" id="UP001235939">
    <property type="component" value="Chromosome 03"/>
</dbReference>
<dbReference type="Pfam" id="PF00665">
    <property type="entry name" value="rve"/>
    <property type="match status" value="1"/>
</dbReference>
<evidence type="ECO:0000256" key="2">
    <source>
        <dbReference type="ARBA" id="ARBA00022679"/>
    </source>
</evidence>
<accession>A0ABY6K894</accession>
<dbReference type="Pfam" id="PF13650">
    <property type="entry name" value="Asp_protease_2"/>
    <property type="match status" value="1"/>
</dbReference>
<feature type="domain" description="Integrase catalytic" evidence="12">
    <location>
        <begin position="1170"/>
        <end position="1329"/>
    </location>
</feature>
<dbReference type="EMBL" id="CP092865">
    <property type="protein sequence ID" value="UYV65069.1"/>
    <property type="molecule type" value="Genomic_DNA"/>
</dbReference>
<evidence type="ECO:0000313" key="13">
    <source>
        <dbReference type="EMBL" id="UYV65069.1"/>
    </source>
</evidence>
<dbReference type="PROSITE" id="PS50158">
    <property type="entry name" value="ZF_CCHC"/>
    <property type="match status" value="1"/>
</dbReference>
<keyword evidence="8" id="KW-0863">Zinc-finger</keyword>
<evidence type="ECO:0000256" key="6">
    <source>
        <dbReference type="ARBA" id="ARBA00022801"/>
    </source>
</evidence>
<evidence type="ECO:0000256" key="1">
    <source>
        <dbReference type="ARBA" id="ARBA00012493"/>
    </source>
</evidence>
<dbReference type="InterPro" id="IPR036397">
    <property type="entry name" value="RNaseH_sf"/>
</dbReference>
<dbReference type="PROSITE" id="PS50994">
    <property type="entry name" value="INTEGRASE"/>
    <property type="match status" value="2"/>
</dbReference>
<dbReference type="Gene3D" id="3.30.420.10">
    <property type="entry name" value="Ribonuclease H-like superfamily/Ribonuclease H"/>
    <property type="match status" value="2"/>
</dbReference>
<evidence type="ECO:0000256" key="7">
    <source>
        <dbReference type="ARBA" id="ARBA00022918"/>
    </source>
</evidence>
<dbReference type="InterPro" id="IPR021109">
    <property type="entry name" value="Peptidase_aspartic_dom_sf"/>
</dbReference>
<dbReference type="SUPFAM" id="SSF50630">
    <property type="entry name" value="Acid proteases"/>
    <property type="match status" value="1"/>
</dbReference>
<dbReference type="Pfam" id="PF22938">
    <property type="entry name" value="Integrase_p58_C"/>
    <property type="match status" value="1"/>
</dbReference>
<dbReference type="InterPro" id="IPR001584">
    <property type="entry name" value="Integrase_cat-core"/>
</dbReference>
<dbReference type="InterPro" id="IPR005162">
    <property type="entry name" value="Retrotrans_gag_dom"/>
</dbReference>
<dbReference type="InterPro" id="IPR054465">
    <property type="entry name" value="Integrase_p58-like_C"/>
</dbReference>
<dbReference type="Gene3D" id="2.40.70.10">
    <property type="entry name" value="Acid Proteases"/>
    <property type="match status" value="1"/>
</dbReference>
<feature type="non-terminal residue" evidence="13">
    <location>
        <position position="2372"/>
    </location>
</feature>
<evidence type="ECO:0000256" key="8">
    <source>
        <dbReference type="PROSITE-ProRule" id="PRU00047"/>
    </source>
</evidence>
<dbReference type="PROSITE" id="PS00141">
    <property type="entry name" value="ASP_PROTEASE"/>
    <property type="match status" value="1"/>
</dbReference>
<keyword evidence="4" id="KW-0540">Nuclease</keyword>
<dbReference type="SMART" id="SM00343">
    <property type="entry name" value="ZnF_C2HC"/>
    <property type="match status" value="1"/>
</dbReference>
<keyword evidence="8" id="KW-0862">Zinc</keyword>
<dbReference type="InterPro" id="IPR001878">
    <property type="entry name" value="Znf_CCHC"/>
</dbReference>
<dbReference type="InterPro" id="IPR043502">
    <property type="entry name" value="DNA/RNA_pol_sf"/>
</dbReference>
<dbReference type="Gene3D" id="3.10.10.10">
    <property type="entry name" value="HIV Type 1 Reverse Transcriptase, subunit A, domain 1"/>
    <property type="match status" value="1"/>
</dbReference>
<dbReference type="PANTHER" id="PTHR37984">
    <property type="entry name" value="PROTEIN CBG26694"/>
    <property type="match status" value="1"/>
</dbReference>
<dbReference type="SUPFAM" id="SSF56672">
    <property type="entry name" value="DNA/RNA polymerases"/>
    <property type="match status" value="2"/>
</dbReference>
<keyword evidence="7" id="KW-0695">RNA-directed DNA polymerase</keyword>
<dbReference type="InterPro" id="IPR012337">
    <property type="entry name" value="RNaseH-like_sf"/>
</dbReference>
<evidence type="ECO:0000256" key="9">
    <source>
        <dbReference type="SAM" id="MobiDB-lite"/>
    </source>
</evidence>
<dbReference type="Pfam" id="PF03732">
    <property type="entry name" value="Retrotrans_gag"/>
    <property type="match status" value="1"/>
</dbReference>
<dbReference type="Gene3D" id="1.10.340.70">
    <property type="match status" value="2"/>
</dbReference>
<name>A0ABY6K894_9ARAC</name>
<feature type="compositionally biased region" description="Polar residues" evidence="9">
    <location>
        <begin position="385"/>
        <end position="394"/>
    </location>
</feature>
<feature type="region of interest" description="Disordered" evidence="9">
    <location>
        <begin position="371"/>
        <end position="433"/>
    </location>
</feature>
<dbReference type="SUPFAM" id="SSF53098">
    <property type="entry name" value="Ribonuclease H-like"/>
    <property type="match status" value="2"/>
</dbReference>
<protein>
    <recommendedName>
        <fullName evidence="1">RNA-directed DNA polymerase</fullName>
        <ecNumber evidence="1">2.7.7.49</ecNumber>
    </recommendedName>
</protein>
<feature type="domain" description="Integrase catalytic" evidence="12">
    <location>
        <begin position="1775"/>
        <end position="1933"/>
    </location>
</feature>
<dbReference type="CDD" id="cd09274">
    <property type="entry name" value="RNase_HI_RT_Ty3"/>
    <property type="match status" value="1"/>
</dbReference>
<feature type="domain" description="CCHC-type" evidence="10">
    <location>
        <begin position="351"/>
        <end position="366"/>
    </location>
</feature>
<organism evidence="13 14">
    <name type="scientific">Cordylochernes scorpioides</name>
    <dbReference type="NCBI Taxonomy" id="51811"/>
    <lineage>
        <taxon>Eukaryota</taxon>
        <taxon>Metazoa</taxon>
        <taxon>Ecdysozoa</taxon>
        <taxon>Arthropoda</taxon>
        <taxon>Chelicerata</taxon>
        <taxon>Arachnida</taxon>
        <taxon>Pseudoscorpiones</taxon>
        <taxon>Cheliferoidea</taxon>
        <taxon>Chernetidae</taxon>
        <taxon>Cordylochernes</taxon>
    </lineage>
</organism>
<keyword evidence="5" id="KW-0255">Endonuclease</keyword>
<evidence type="ECO:0000259" key="10">
    <source>
        <dbReference type="PROSITE" id="PS50158"/>
    </source>
</evidence>
<proteinExistence type="predicted"/>
<dbReference type="CDD" id="cd01647">
    <property type="entry name" value="RT_LTR"/>
    <property type="match status" value="1"/>
</dbReference>
<dbReference type="InterPro" id="IPR001969">
    <property type="entry name" value="Aspartic_peptidase_AS"/>
</dbReference>